<dbReference type="Proteomes" id="UP000712600">
    <property type="component" value="Unassembled WGS sequence"/>
</dbReference>
<dbReference type="AlphaFoldDB" id="A0A8S9NP48"/>
<dbReference type="EMBL" id="QGKX02001621">
    <property type="protein sequence ID" value="KAF3503358.1"/>
    <property type="molecule type" value="Genomic_DNA"/>
</dbReference>
<keyword evidence="4 9" id="KW-0808">Transferase</keyword>
<evidence type="ECO:0000313" key="10">
    <source>
        <dbReference type="EMBL" id="KAF3503358.1"/>
    </source>
</evidence>
<dbReference type="GO" id="GO:0005737">
    <property type="term" value="C:cytoplasm"/>
    <property type="evidence" value="ECO:0007669"/>
    <property type="project" value="TreeGrafter"/>
</dbReference>
<evidence type="ECO:0000256" key="9">
    <source>
        <dbReference type="RuleBase" id="RU363066"/>
    </source>
</evidence>
<dbReference type="Pfam" id="PF13671">
    <property type="entry name" value="AAA_33"/>
    <property type="match status" value="1"/>
</dbReference>
<evidence type="ECO:0000256" key="6">
    <source>
        <dbReference type="ARBA" id="ARBA00022777"/>
    </source>
</evidence>
<dbReference type="Gene3D" id="3.40.50.300">
    <property type="entry name" value="P-loop containing nucleotide triphosphate hydrolases"/>
    <property type="match status" value="2"/>
</dbReference>
<evidence type="ECO:0000256" key="8">
    <source>
        <dbReference type="ARBA" id="ARBA00048090"/>
    </source>
</evidence>
<dbReference type="InterPro" id="IPR006001">
    <property type="entry name" value="Therm_gnt_kin"/>
</dbReference>
<dbReference type="NCBIfam" id="TIGR01313">
    <property type="entry name" value="therm_gnt_kin"/>
    <property type="match status" value="1"/>
</dbReference>
<evidence type="ECO:0000256" key="2">
    <source>
        <dbReference type="ARBA" id="ARBA00008420"/>
    </source>
</evidence>
<dbReference type="GO" id="GO:0005975">
    <property type="term" value="P:carbohydrate metabolic process"/>
    <property type="evidence" value="ECO:0007669"/>
    <property type="project" value="InterPro"/>
</dbReference>
<proteinExistence type="inferred from homology"/>
<dbReference type="CDD" id="cd02021">
    <property type="entry name" value="GntK"/>
    <property type="match status" value="1"/>
</dbReference>
<evidence type="ECO:0000256" key="7">
    <source>
        <dbReference type="ARBA" id="ARBA00022840"/>
    </source>
</evidence>
<evidence type="ECO:0000256" key="3">
    <source>
        <dbReference type="ARBA" id="ARBA00012054"/>
    </source>
</evidence>
<keyword evidence="5 9" id="KW-0547">Nucleotide-binding</keyword>
<dbReference type="FunFam" id="3.40.50.300:FF:000522">
    <property type="entry name" value="Gluconokinase"/>
    <property type="match status" value="1"/>
</dbReference>
<gene>
    <name evidence="10" type="ORF">F2Q69_00040441</name>
</gene>
<evidence type="ECO:0000256" key="5">
    <source>
        <dbReference type="ARBA" id="ARBA00022741"/>
    </source>
</evidence>
<accession>A0A8S9NP48</accession>
<sequence length="215" mass="23802">MSTNNDGKVIVIMGVSGAGKSTIGKMLGTALSCDFLDADDFHSSSNRGKMLGTALSCDFLDADDFHSSSNRDKMRQGIALSDEDRMPWLEKIQESLRERLLNGQTVVLACSSLRKQYREILRGSDPDYKPGSYSSCKVKFVLLEGNAEVIAARLQKRASEGEHFMPLTLLRSQFDLLEADDSEKIFKVSVVLSPEVIVNSVLELLSNDLNFKEDI</sequence>
<dbReference type="InterPro" id="IPR027417">
    <property type="entry name" value="P-loop_NTPase"/>
</dbReference>
<dbReference type="SUPFAM" id="SSF52540">
    <property type="entry name" value="P-loop containing nucleoside triphosphate hydrolases"/>
    <property type="match status" value="1"/>
</dbReference>
<evidence type="ECO:0000313" key="11">
    <source>
        <dbReference type="Proteomes" id="UP000712600"/>
    </source>
</evidence>
<evidence type="ECO:0000256" key="1">
    <source>
        <dbReference type="ARBA" id="ARBA00004875"/>
    </source>
</evidence>
<evidence type="ECO:0000256" key="4">
    <source>
        <dbReference type="ARBA" id="ARBA00022679"/>
    </source>
</evidence>
<protein>
    <recommendedName>
        <fullName evidence="3 9">Gluconokinase</fullName>
        <ecNumber evidence="3 9">2.7.1.12</ecNumber>
    </recommendedName>
</protein>
<comment type="caution">
    <text evidence="10">The sequence shown here is derived from an EMBL/GenBank/DDBJ whole genome shotgun (WGS) entry which is preliminary data.</text>
</comment>
<name>A0A8S9NP48_BRACR</name>
<organism evidence="10 11">
    <name type="scientific">Brassica cretica</name>
    <name type="common">Mustard</name>
    <dbReference type="NCBI Taxonomy" id="69181"/>
    <lineage>
        <taxon>Eukaryota</taxon>
        <taxon>Viridiplantae</taxon>
        <taxon>Streptophyta</taxon>
        <taxon>Embryophyta</taxon>
        <taxon>Tracheophyta</taxon>
        <taxon>Spermatophyta</taxon>
        <taxon>Magnoliopsida</taxon>
        <taxon>eudicotyledons</taxon>
        <taxon>Gunneridae</taxon>
        <taxon>Pentapetalae</taxon>
        <taxon>rosids</taxon>
        <taxon>malvids</taxon>
        <taxon>Brassicales</taxon>
        <taxon>Brassicaceae</taxon>
        <taxon>Brassiceae</taxon>
        <taxon>Brassica</taxon>
    </lineage>
</organism>
<comment type="catalytic activity">
    <reaction evidence="8 9">
        <text>D-gluconate + ATP = 6-phospho-D-gluconate + ADP + H(+)</text>
        <dbReference type="Rhea" id="RHEA:19433"/>
        <dbReference type="ChEBI" id="CHEBI:15378"/>
        <dbReference type="ChEBI" id="CHEBI:18391"/>
        <dbReference type="ChEBI" id="CHEBI:30616"/>
        <dbReference type="ChEBI" id="CHEBI:58759"/>
        <dbReference type="ChEBI" id="CHEBI:456216"/>
        <dbReference type="EC" id="2.7.1.12"/>
    </reaction>
</comment>
<keyword evidence="7 9" id="KW-0067">ATP-binding</keyword>
<reference evidence="10" key="1">
    <citation type="submission" date="2019-12" db="EMBL/GenBank/DDBJ databases">
        <title>Genome sequencing and annotation of Brassica cretica.</title>
        <authorList>
            <person name="Studholme D.J."/>
            <person name="Sarris P."/>
        </authorList>
    </citation>
    <scope>NUCLEOTIDE SEQUENCE</scope>
    <source>
        <strain evidence="10">PFS-109/04</strain>
        <tissue evidence="10">Leaf</tissue>
    </source>
</reference>
<comment type="similarity">
    <text evidence="2 9">Belongs to the gluconokinase GntK/GntV family.</text>
</comment>
<dbReference type="PANTHER" id="PTHR43442:SF3">
    <property type="entry name" value="GLUCONOKINASE-RELATED"/>
    <property type="match status" value="1"/>
</dbReference>
<dbReference type="EC" id="2.7.1.12" evidence="3 9"/>
<dbReference type="PANTHER" id="PTHR43442">
    <property type="entry name" value="GLUCONOKINASE-RELATED"/>
    <property type="match status" value="1"/>
</dbReference>
<dbReference type="GO" id="GO:0005524">
    <property type="term" value="F:ATP binding"/>
    <property type="evidence" value="ECO:0007669"/>
    <property type="project" value="UniProtKB-KW"/>
</dbReference>
<keyword evidence="6 9" id="KW-0418">Kinase</keyword>
<dbReference type="GO" id="GO:0046316">
    <property type="term" value="F:gluconokinase activity"/>
    <property type="evidence" value="ECO:0007669"/>
    <property type="project" value="UniProtKB-EC"/>
</dbReference>
<comment type="pathway">
    <text evidence="1 9">Carbohydrate acid metabolism; D-gluconate degradation.</text>
</comment>